<feature type="domain" description="Exonuclease" evidence="7">
    <location>
        <begin position="1"/>
        <end position="150"/>
    </location>
</feature>
<dbReference type="GO" id="GO:0005634">
    <property type="term" value="C:nucleus"/>
    <property type="evidence" value="ECO:0007669"/>
    <property type="project" value="UniProtKB-SubCell"/>
</dbReference>
<evidence type="ECO:0000256" key="5">
    <source>
        <dbReference type="ARBA" id="ARBA00022839"/>
    </source>
</evidence>
<dbReference type="InterPro" id="IPR012337">
    <property type="entry name" value="RNaseH-like_sf"/>
</dbReference>
<feature type="non-terminal residue" evidence="8">
    <location>
        <position position="1"/>
    </location>
</feature>
<dbReference type="GO" id="GO:0010629">
    <property type="term" value="P:negative regulation of gene expression"/>
    <property type="evidence" value="ECO:0007669"/>
    <property type="project" value="UniProtKB-ARBA"/>
</dbReference>
<dbReference type="PANTHER" id="PTHR12801">
    <property type="entry name" value="RNA EXONUCLEASE REXO1 / RECO3 FAMILY MEMBER-RELATED"/>
    <property type="match status" value="1"/>
</dbReference>
<dbReference type="Pfam" id="PF00929">
    <property type="entry name" value="RNase_T"/>
    <property type="match status" value="1"/>
</dbReference>
<dbReference type="InterPro" id="IPR013520">
    <property type="entry name" value="Ribonucl_H"/>
</dbReference>
<protein>
    <submittedName>
        <fullName evidence="8">Exonuclease domain-containing protein</fullName>
    </submittedName>
</protein>
<dbReference type="Gene3D" id="3.30.420.10">
    <property type="entry name" value="Ribonuclease H-like superfamily/Ribonuclease H"/>
    <property type="match status" value="1"/>
</dbReference>
<dbReference type="EMBL" id="BLLF01000854">
    <property type="protein sequence ID" value="GFH15465.1"/>
    <property type="molecule type" value="Genomic_DNA"/>
</dbReference>
<evidence type="ECO:0000313" key="8">
    <source>
        <dbReference type="EMBL" id="GFH15465.1"/>
    </source>
</evidence>
<comment type="subcellular location">
    <subcellularLocation>
        <location evidence="1">Nucleus</location>
    </subcellularLocation>
</comment>
<evidence type="ECO:0000313" key="9">
    <source>
        <dbReference type="Proteomes" id="UP000485058"/>
    </source>
</evidence>
<dbReference type="GO" id="GO:0003676">
    <property type="term" value="F:nucleic acid binding"/>
    <property type="evidence" value="ECO:0007669"/>
    <property type="project" value="InterPro"/>
</dbReference>
<sequence>MCITEQGFELTRATLVGGSGQVVFDTLCVPASPITDYNTRYSGITPQMLQQVNTRLADVQAMFLQHVHAETLLVGHGLENDLRALKVIHARILDTALLFPHPRGPPAKSALRVLARRFLDRDIQSGAHDSAIDARTALDLVRLKVKHGPSFGLQQERAGAGAPRAKLVDVLCQQHKLRCCLVDRPEVLARHAT</sequence>
<comment type="caution">
    <text evidence="8">The sequence shown here is derived from an EMBL/GenBank/DDBJ whole genome shotgun (WGS) entry which is preliminary data.</text>
</comment>
<evidence type="ECO:0000256" key="6">
    <source>
        <dbReference type="ARBA" id="ARBA00023242"/>
    </source>
</evidence>
<keyword evidence="6" id="KW-0539">Nucleus</keyword>
<gene>
    <name evidence="8" type="ORF">HaLaN_11699</name>
</gene>
<organism evidence="8 9">
    <name type="scientific">Haematococcus lacustris</name>
    <name type="common">Green alga</name>
    <name type="synonym">Haematococcus pluvialis</name>
    <dbReference type="NCBI Taxonomy" id="44745"/>
    <lineage>
        <taxon>Eukaryota</taxon>
        <taxon>Viridiplantae</taxon>
        <taxon>Chlorophyta</taxon>
        <taxon>core chlorophytes</taxon>
        <taxon>Chlorophyceae</taxon>
        <taxon>CS clade</taxon>
        <taxon>Chlamydomonadales</taxon>
        <taxon>Haematococcaceae</taxon>
        <taxon>Haematococcus</taxon>
    </lineage>
</organism>
<dbReference type="FunFam" id="3.30.420.10:FF:000031">
    <property type="entry name" value="RNA exonuclease 1"/>
    <property type="match status" value="1"/>
</dbReference>
<evidence type="ECO:0000256" key="4">
    <source>
        <dbReference type="ARBA" id="ARBA00022801"/>
    </source>
</evidence>
<accession>A0A699Z1S3</accession>
<feature type="non-terminal residue" evidence="8">
    <location>
        <position position="193"/>
    </location>
</feature>
<dbReference type="InterPro" id="IPR047021">
    <property type="entry name" value="REXO1/3/4-like"/>
</dbReference>
<reference evidence="8 9" key="1">
    <citation type="submission" date="2020-02" db="EMBL/GenBank/DDBJ databases">
        <title>Draft genome sequence of Haematococcus lacustris strain NIES-144.</title>
        <authorList>
            <person name="Morimoto D."/>
            <person name="Nakagawa S."/>
            <person name="Yoshida T."/>
            <person name="Sawayama S."/>
        </authorList>
    </citation>
    <scope>NUCLEOTIDE SEQUENCE [LARGE SCALE GENOMIC DNA]</scope>
    <source>
        <strain evidence="8 9">NIES-144</strain>
    </source>
</reference>
<evidence type="ECO:0000256" key="3">
    <source>
        <dbReference type="ARBA" id="ARBA00022722"/>
    </source>
</evidence>
<keyword evidence="5 8" id="KW-0269">Exonuclease</keyword>
<evidence type="ECO:0000259" key="7">
    <source>
        <dbReference type="SMART" id="SM00479"/>
    </source>
</evidence>
<dbReference type="AlphaFoldDB" id="A0A699Z1S3"/>
<dbReference type="GO" id="GO:0004527">
    <property type="term" value="F:exonuclease activity"/>
    <property type="evidence" value="ECO:0007669"/>
    <property type="project" value="UniProtKB-KW"/>
</dbReference>
<keyword evidence="3" id="KW-0540">Nuclease</keyword>
<dbReference type="SMART" id="SM00479">
    <property type="entry name" value="EXOIII"/>
    <property type="match status" value="1"/>
</dbReference>
<dbReference type="Proteomes" id="UP000485058">
    <property type="component" value="Unassembled WGS sequence"/>
</dbReference>
<dbReference type="InterPro" id="IPR034922">
    <property type="entry name" value="REX1-like_exo"/>
</dbReference>
<comment type="similarity">
    <text evidence="2">Belongs to the REXO1/REXO3 family.</text>
</comment>
<keyword evidence="9" id="KW-1185">Reference proteome</keyword>
<keyword evidence="4" id="KW-0378">Hydrolase</keyword>
<evidence type="ECO:0000256" key="1">
    <source>
        <dbReference type="ARBA" id="ARBA00004123"/>
    </source>
</evidence>
<name>A0A699Z1S3_HAELA</name>
<proteinExistence type="inferred from homology"/>
<dbReference type="SUPFAM" id="SSF53098">
    <property type="entry name" value="Ribonuclease H-like"/>
    <property type="match status" value="1"/>
</dbReference>
<dbReference type="PANTHER" id="PTHR12801:SF157">
    <property type="entry name" value="SMALL RNA DEGRADING NUCLEASE 5"/>
    <property type="match status" value="1"/>
</dbReference>
<dbReference type="InterPro" id="IPR036397">
    <property type="entry name" value="RNaseH_sf"/>
</dbReference>
<evidence type="ECO:0000256" key="2">
    <source>
        <dbReference type="ARBA" id="ARBA00006357"/>
    </source>
</evidence>
<dbReference type="CDD" id="cd06145">
    <property type="entry name" value="REX1_like"/>
    <property type="match status" value="1"/>
</dbReference>